<evidence type="ECO:0000313" key="4">
    <source>
        <dbReference type="Proteomes" id="UP000262210"/>
    </source>
</evidence>
<dbReference type="Proteomes" id="UP000262210">
    <property type="component" value="Unassembled WGS sequence"/>
</dbReference>
<evidence type="ECO:0000313" key="3">
    <source>
        <dbReference type="EMBL" id="HCK03130.1"/>
    </source>
</evidence>
<dbReference type="Gene3D" id="3.40.91.80">
    <property type="match status" value="1"/>
</dbReference>
<feature type="domain" description="Restriction endonuclease type II EcoRII N-terminal" evidence="2">
    <location>
        <begin position="15"/>
        <end position="163"/>
    </location>
</feature>
<dbReference type="Gene3D" id="2.40.330.10">
    <property type="entry name" value="DNA-binding pseudobarrel domain"/>
    <property type="match status" value="1"/>
</dbReference>
<accession>A0A9C7QZV1</accession>
<gene>
    <name evidence="3" type="ORF">DHV72_24345</name>
</gene>
<evidence type="ECO:0000259" key="2">
    <source>
        <dbReference type="Pfam" id="PF09217"/>
    </source>
</evidence>
<dbReference type="InterPro" id="IPR011335">
    <property type="entry name" value="Restrct_endonuc-II-like"/>
</dbReference>
<evidence type="ECO:0000259" key="1">
    <source>
        <dbReference type="Pfam" id="PF09019"/>
    </source>
</evidence>
<keyword evidence="3" id="KW-0255">Endonuclease</keyword>
<dbReference type="SUPFAM" id="SSF52980">
    <property type="entry name" value="Restriction endonuclease-like"/>
    <property type="match status" value="1"/>
</dbReference>
<dbReference type="InterPro" id="IPR023372">
    <property type="entry name" value="Rest_endonuc_II_EcoRII_N"/>
</dbReference>
<dbReference type="InterPro" id="IPR015300">
    <property type="entry name" value="DNA-bd_pseudobarrel_sf"/>
</dbReference>
<protein>
    <submittedName>
        <fullName evidence="3">Restriction endonuclease</fullName>
    </submittedName>
</protein>
<dbReference type="InterPro" id="IPR015109">
    <property type="entry name" value="Restrct_endonuc_II_EcoRII_C"/>
</dbReference>
<dbReference type="GO" id="GO:0009307">
    <property type="term" value="P:DNA restriction-modification system"/>
    <property type="evidence" value="ECO:0007669"/>
    <property type="project" value="InterPro"/>
</dbReference>
<comment type="caution">
    <text evidence="3">The sequence shown here is derived from an EMBL/GenBank/DDBJ whole genome shotgun (WGS) entry which is preliminary data.</text>
</comment>
<dbReference type="GO" id="GO:0003677">
    <property type="term" value="F:DNA binding"/>
    <property type="evidence" value="ECO:0007669"/>
    <property type="project" value="InterPro"/>
</dbReference>
<dbReference type="SUPFAM" id="SSF101936">
    <property type="entry name" value="DNA-binding pseudobarrel domain"/>
    <property type="match status" value="1"/>
</dbReference>
<keyword evidence="3" id="KW-0540">Nuclease</keyword>
<reference evidence="3 4" key="1">
    <citation type="journal article" date="2018" name="Nat. Biotechnol.">
        <title>A standardized bacterial taxonomy based on genome phylogeny substantially revises the tree of life.</title>
        <authorList>
            <person name="Parks D.H."/>
            <person name="Chuvochina M."/>
            <person name="Waite D.W."/>
            <person name="Rinke C."/>
            <person name="Skarshewski A."/>
            <person name="Chaumeil P.A."/>
            <person name="Hugenholtz P."/>
        </authorList>
    </citation>
    <scope>NUCLEOTIDE SEQUENCE [LARGE SCALE GENOMIC DNA]</scope>
    <source>
        <strain evidence="3">UBA11264</strain>
    </source>
</reference>
<dbReference type="Pfam" id="PF09217">
    <property type="entry name" value="EcoRII-N"/>
    <property type="match status" value="1"/>
</dbReference>
<dbReference type="AlphaFoldDB" id="A0A9C7QZV1"/>
<feature type="domain" description="Restriction endonuclease type II EcoRII C-terminal" evidence="1">
    <location>
        <begin position="232"/>
        <end position="396"/>
    </location>
</feature>
<dbReference type="GO" id="GO:0009036">
    <property type="term" value="F:type II site-specific deoxyribonuclease activity"/>
    <property type="evidence" value="ECO:0007669"/>
    <property type="project" value="InterPro"/>
</dbReference>
<dbReference type="CDD" id="cd10016">
    <property type="entry name" value="EcoRII_N"/>
    <property type="match status" value="1"/>
</dbReference>
<dbReference type="CDD" id="cd22322">
    <property type="entry name" value="EcoRII-like"/>
    <property type="match status" value="1"/>
</dbReference>
<sequence length="404" mass="46204">MSDFQHWLTEKSSDNWYIHIKRLSANDTGASGGHQSGVYLPNNSANFLFPSINRIDEENPSIGLTAKIISHEVNDSQVRAVYYNSKLRNLNPKGRNETRITCWGGQKSPVQNQNNTGAIAIFSFYIPDNSKDCELVEAWVCRTVEEEDLLEAMIGEVFPGSASSGPSVKILGGFAIDDSDWKSRNYPIPDAWKIDFPSGSEIIEYLPVIFKFKNNTPDKLLLERREKEYSLFRQIEEFHVLDKIKEGFSSVEEFIELANSVSNRRKSRSGKSLEMHLEKIFIANGLITFTTQSITEGKKKPDFLFPSAIDYHNLAYPTEKLRMLAVKTTCKDRWRQAINEANRIDNIHLFTLQEGVSVNQFMEMKEAGITLVVPRGLHEKYPKEIRDKLISLSDFIDEIKFIYK</sequence>
<proteinExistence type="predicted"/>
<keyword evidence="3" id="KW-0378">Hydrolase</keyword>
<dbReference type="EMBL" id="DPSM01000031">
    <property type="protein sequence ID" value="HCK03130.1"/>
    <property type="molecule type" value="Genomic_DNA"/>
</dbReference>
<dbReference type="Pfam" id="PF09019">
    <property type="entry name" value="EcoRII-C"/>
    <property type="match status" value="1"/>
</dbReference>
<organism evidence="3 4">
    <name type="scientific">Serratia grimesii</name>
    <dbReference type="NCBI Taxonomy" id="82995"/>
    <lineage>
        <taxon>Bacteria</taxon>
        <taxon>Pseudomonadati</taxon>
        <taxon>Pseudomonadota</taxon>
        <taxon>Gammaproteobacteria</taxon>
        <taxon>Enterobacterales</taxon>
        <taxon>Yersiniaceae</taxon>
        <taxon>Serratia</taxon>
    </lineage>
</organism>
<dbReference type="RefSeq" id="WP_278432210.1">
    <property type="nucleotide sequence ID" value="NZ_DPSM01000031.1"/>
</dbReference>
<name>A0A9C7QZV1_9GAMM</name>
<dbReference type="InterPro" id="IPR038365">
    <property type="entry name" value="EcoRII_C_sf"/>
</dbReference>